<keyword evidence="1" id="KW-0812">Transmembrane</keyword>
<dbReference type="EMBL" id="KQ978747">
    <property type="protein sequence ID" value="KYN28667.1"/>
    <property type="molecule type" value="Genomic_DNA"/>
</dbReference>
<keyword evidence="3" id="KW-1185">Reference proteome</keyword>
<dbReference type="AlphaFoldDB" id="A0A195EL53"/>
<keyword evidence="1" id="KW-0472">Membrane</keyword>
<keyword evidence="1" id="KW-1133">Transmembrane helix</keyword>
<reference evidence="2 3" key="1">
    <citation type="submission" date="2015-09" db="EMBL/GenBank/DDBJ databases">
        <title>Trachymyrmex cornetzi WGS genome.</title>
        <authorList>
            <person name="Nygaard S."/>
            <person name="Hu H."/>
            <person name="Boomsma J."/>
            <person name="Zhang G."/>
        </authorList>
    </citation>
    <scope>NUCLEOTIDE SEQUENCE [LARGE SCALE GENOMIC DNA]</scope>
    <source>
        <strain evidence="2">Tcor2-1</strain>
        <tissue evidence="2">Whole body</tissue>
    </source>
</reference>
<evidence type="ECO:0000313" key="2">
    <source>
        <dbReference type="EMBL" id="KYN28667.1"/>
    </source>
</evidence>
<dbReference type="Proteomes" id="UP000078492">
    <property type="component" value="Unassembled WGS sequence"/>
</dbReference>
<protein>
    <submittedName>
        <fullName evidence="2">Uncharacterized protein</fullName>
    </submittedName>
</protein>
<name>A0A195EL53_9HYME</name>
<evidence type="ECO:0000256" key="1">
    <source>
        <dbReference type="SAM" id="Phobius"/>
    </source>
</evidence>
<organism evidence="2 3">
    <name type="scientific">Trachymyrmex cornetzi</name>
    <dbReference type="NCBI Taxonomy" id="471704"/>
    <lineage>
        <taxon>Eukaryota</taxon>
        <taxon>Metazoa</taxon>
        <taxon>Ecdysozoa</taxon>
        <taxon>Arthropoda</taxon>
        <taxon>Hexapoda</taxon>
        <taxon>Insecta</taxon>
        <taxon>Pterygota</taxon>
        <taxon>Neoptera</taxon>
        <taxon>Endopterygota</taxon>
        <taxon>Hymenoptera</taxon>
        <taxon>Apocrita</taxon>
        <taxon>Aculeata</taxon>
        <taxon>Formicoidea</taxon>
        <taxon>Formicidae</taxon>
        <taxon>Myrmicinae</taxon>
        <taxon>Trachymyrmex</taxon>
    </lineage>
</organism>
<proteinExistence type="predicted"/>
<feature type="transmembrane region" description="Helical" evidence="1">
    <location>
        <begin position="55"/>
        <end position="73"/>
    </location>
</feature>
<accession>A0A195EL53</accession>
<evidence type="ECO:0000313" key="3">
    <source>
        <dbReference type="Proteomes" id="UP000078492"/>
    </source>
</evidence>
<sequence length="175" mass="20564">MKFEINRIAGSNLTFIFRVVRHMYMYMYARVRILLIQFRSWCLSLTFKISLQRVLWILMFWIIGVLMFLRYAWTRVTRLFIHGFQERGISGASLPGKLAVLVRGDFHRAMGIMNAWKGGRIIYAYLLWVVFKATTAGGLYGEYTSEENRCESFEILELARRPAIGIVEIEFLEDD</sequence>
<gene>
    <name evidence="2" type="ORF">ALC57_01920</name>
</gene>